<feature type="transmembrane region" description="Helical" evidence="1">
    <location>
        <begin position="88"/>
        <end position="107"/>
    </location>
</feature>
<feature type="transmembrane region" description="Helical" evidence="1">
    <location>
        <begin position="159"/>
        <end position="175"/>
    </location>
</feature>
<feature type="transmembrane region" description="Helical" evidence="1">
    <location>
        <begin position="37"/>
        <end position="56"/>
    </location>
</feature>
<keyword evidence="1" id="KW-0812">Transmembrane</keyword>
<sequence length="203" mass="23830">MKYNEQESIMIVYILINIAIVVLITGFNLYRHQMQHLSLSAMLLSITINAFINTFIIDKYNFITLCTITMFIIWTILQFYIDKKLKPVYITDQKFIAIILTIVVSLTQRVTDFSSTQSIYMSIPFLAPAIFIIGGIMLFISTFNSLDESAENNNKIKKLMIKGLIIINISFIVMMVLTPYWYLYLIVYLIFLLFLFWQKVYKF</sequence>
<protein>
    <submittedName>
        <fullName evidence="2">Uncharacterized protein</fullName>
    </submittedName>
</protein>
<comment type="caution">
    <text evidence="2">The sequence shown here is derived from an EMBL/GenBank/DDBJ whole genome shotgun (WGS) entry which is preliminary data.</text>
</comment>
<reference evidence="2 3" key="1">
    <citation type="journal article" date="2012" name="MBio">
        <title>Identification of a highly transmissible animal-independent Staphylococcus aureus ST398 clone with distinct genomic and cell adhesion properties.</title>
        <authorList>
            <person name="Uhlemann A.C."/>
            <person name="Porcella S.F."/>
            <person name="Trivedi S."/>
            <person name="Sullivan S.B."/>
            <person name="Hafer C."/>
            <person name="Kennedy A.D."/>
            <person name="Barbian K.D."/>
            <person name="McCarthy A.J."/>
            <person name="Street C."/>
            <person name="Hirschberg D.L."/>
            <person name="Lipkin W.I."/>
            <person name="Lindsay J.A."/>
            <person name="DeLeo F.R."/>
            <person name="Lowy F.D."/>
        </authorList>
    </citation>
    <scope>NUCLEOTIDE SEQUENCE [LARGE SCALE GENOMIC DNA]</scope>
    <source>
        <strain evidence="2 3">DR10</strain>
    </source>
</reference>
<evidence type="ECO:0000256" key="1">
    <source>
        <dbReference type="SAM" id="Phobius"/>
    </source>
</evidence>
<evidence type="ECO:0000313" key="2">
    <source>
        <dbReference type="EMBL" id="EIA14429.1"/>
    </source>
</evidence>
<dbReference type="EMBL" id="AIDT01000005">
    <property type="protein sequence ID" value="EIA14429.1"/>
    <property type="molecule type" value="Genomic_DNA"/>
</dbReference>
<accession>A0ABC9Q0X2</accession>
<gene>
    <name evidence="2" type="ORF">ST398NM02_0786</name>
</gene>
<feature type="transmembrane region" description="Helical" evidence="1">
    <location>
        <begin position="12"/>
        <end position="30"/>
    </location>
</feature>
<name>A0ABC9Q0X2_STAA5</name>
<dbReference type="Proteomes" id="UP000003093">
    <property type="component" value="Unassembled WGS sequence"/>
</dbReference>
<keyword evidence="1" id="KW-0472">Membrane</keyword>
<keyword evidence="1" id="KW-1133">Transmembrane helix</keyword>
<feature type="transmembrane region" description="Helical" evidence="1">
    <location>
        <begin position="119"/>
        <end position="139"/>
    </location>
</feature>
<proteinExistence type="predicted"/>
<evidence type="ECO:0000313" key="3">
    <source>
        <dbReference type="Proteomes" id="UP000003093"/>
    </source>
</evidence>
<dbReference type="AlphaFoldDB" id="A0ABC9Q0X2"/>
<feature type="transmembrane region" description="Helical" evidence="1">
    <location>
        <begin position="62"/>
        <end position="81"/>
    </location>
</feature>
<organism evidence="2 3">
    <name type="scientific">Staphylococcus aureus subsp. aureus DR10</name>
    <dbReference type="NCBI Taxonomy" id="1155079"/>
    <lineage>
        <taxon>Bacteria</taxon>
        <taxon>Bacillati</taxon>
        <taxon>Bacillota</taxon>
        <taxon>Bacilli</taxon>
        <taxon>Bacillales</taxon>
        <taxon>Staphylococcaceae</taxon>
        <taxon>Staphylococcus</taxon>
    </lineage>
</organism>